<feature type="signal peptide" evidence="8">
    <location>
        <begin position="1"/>
        <end position="31"/>
    </location>
</feature>
<dbReference type="PANTHER" id="PTHR43806">
    <property type="entry name" value="PEPTIDASE S8"/>
    <property type="match status" value="1"/>
</dbReference>
<accession>A0A316I9A4</accession>
<feature type="domain" description="Peptidase S8/S53" evidence="9">
    <location>
        <begin position="203"/>
        <end position="454"/>
    </location>
</feature>
<keyword evidence="8" id="KW-0732">Signal</keyword>
<gene>
    <name evidence="10" type="ORF">C8D88_102884</name>
</gene>
<proteinExistence type="inferred from homology"/>
<dbReference type="InterPro" id="IPR023828">
    <property type="entry name" value="Peptidase_S8_Ser-AS"/>
</dbReference>
<reference evidence="10 11" key="1">
    <citation type="submission" date="2018-05" db="EMBL/GenBank/DDBJ databases">
        <title>Genomic Encyclopedia of Type Strains, Phase IV (KMG-IV): sequencing the most valuable type-strain genomes for metagenomic binning, comparative biology and taxonomic classification.</title>
        <authorList>
            <person name="Goeker M."/>
        </authorList>
    </citation>
    <scope>NUCLEOTIDE SEQUENCE [LARGE SCALE GENOMIC DNA]</scope>
    <source>
        <strain evidence="10 11">DSM 45480</strain>
    </source>
</reference>
<keyword evidence="4 6" id="KW-0720">Serine protease</keyword>
<dbReference type="InterPro" id="IPR022398">
    <property type="entry name" value="Peptidase_S8_His-AS"/>
</dbReference>
<evidence type="ECO:0000256" key="7">
    <source>
        <dbReference type="RuleBase" id="RU003355"/>
    </source>
</evidence>
<evidence type="ECO:0000256" key="4">
    <source>
        <dbReference type="ARBA" id="ARBA00022825"/>
    </source>
</evidence>
<evidence type="ECO:0000256" key="3">
    <source>
        <dbReference type="ARBA" id="ARBA00022801"/>
    </source>
</evidence>
<protein>
    <submittedName>
        <fullName evidence="10">Subtilase family protein</fullName>
    </submittedName>
</protein>
<dbReference type="Gene3D" id="3.40.50.200">
    <property type="entry name" value="Peptidase S8/S53 domain"/>
    <property type="match status" value="1"/>
</dbReference>
<evidence type="ECO:0000313" key="11">
    <source>
        <dbReference type="Proteomes" id="UP000246005"/>
    </source>
</evidence>
<evidence type="ECO:0000259" key="9">
    <source>
        <dbReference type="Pfam" id="PF00082"/>
    </source>
</evidence>
<dbReference type="PANTHER" id="PTHR43806:SF11">
    <property type="entry name" value="CEREVISIN-RELATED"/>
    <property type="match status" value="1"/>
</dbReference>
<dbReference type="InterPro" id="IPR015500">
    <property type="entry name" value="Peptidase_S8_subtilisin-rel"/>
</dbReference>
<evidence type="ECO:0000256" key="5">
    <source>
        <dbReference type="PIRSR" id="PIRSR615500-1"/>
    </source>
</evidence>
<dbReference type="EMBL" id="QGHB01000002">
    <property type="protein sequence ID" value="PWK89609.1"/>
    <property type="molecule type" value="Genomic_DNA"/>
</dbReference>
<name>A0A316I9A4_9PSEU</name>
<dbReference type="SUPFAM" id="SSF52743">
    <property type="entry name" value="Subtilisin-like"/>
    <property type="match status" value="1"/>
</dbReference>
<feature type="active site" description="Charge relay system" evidence="5 6">
    <location>
        <position position="407"/>
    </location>
</feature>
<feature type="active site" description="Charge relay system" evidence="5 6">
    <location>
        <position position="244"/>
    </location>
</feature>
<dbReference type="InterPro" id="IPR050131">
    <property type="entry name" value="Peptidase_S8_subtilisin-like"/>
</dbReference>
<keyword evidence="2 6" id="KW-0645">Protease</keyword>
<dbReference type="PROSITE" id="PS00136">
    <property type="entry name" value="SUBTILASE_ASP"/>
    <property type="match status" value="1"/>
</dbReference>
<dbReference type="Proteomes" id="UP000246005">
    <property type="component" value="Unassembled WGS sequence"/>
</dbReference>
<dbReference type="PROSITE" id="PS00138">
    <property type="entry name" value="SUBTILASE_SER"/>
    <property type="match status" value="1"/>
</dbReference>
<comment type="caution">
    <text evidence="10">The sequence shown here is derived from an EMBL/GenBank/DDBJ whole genome shotgun (WGS) entry which is preliminary data.</text>
</comment>
<dbReference type="InterPro" id="IPR036852">
    <property type="entry name" value="Peptidase_S8/S53_dom_sf"/>
</dbReference>
<comment type="similarity">
    <text evidence="1 6 7">Belongs to the peptidase S8 family.</text>
</comment>
<evidence type="ECO:0000256" key="8">
    <source>
        <dbReference type="SAM" id="SignalP"/>
    </source>
</evidence>
<dbReference type="GO" id="GO:0006508">
    <property type="term" value="P:proteolysis"/>
    <property type="evidence" value="ECO:0007669"/>
    <property type="project" value="UniProtKB-KW"/>
</dbReference>
<evidence type="ECO:0000256" key="2">
    <source>
        <dbReference type="ARBA" id="ARBA00022670"/>
    </source>
</evidence>
<dbReference type="CDD" id="cd07487">
    <property type="entry name" value="Peptidases_S8_1"/>
    <property type="match status" value="1"/>
</dbReference>
<evidence type="ECO:0000256" key="1">
    <source>
        <dbReference type="ARBA" id="ARBA00011073"/>
    </source>
</evidence>
<dbReference type="PROSITE" id="PS51892">
    <property type="entry name" value="SUBTILASE"/>
    <property type="match status" value="1"/>
</dbReference>
<keyword evidence="3 6" id="KW-0378">Hydrolase</keyword>
<dbReference type="InterPro" id="IPR000209">
    <property type="entry name" value="Peptidase_S8/S53_dom"/>
</dbReference>
<dbReference type="GO" id="GO:0004252">
    <property type="term" value="F:serine-type endopeptidase activity"/>
    <property type="evidence" value="ECO:0007669"/>
    <property type="project" value="UniProtKB-UniRule"/>
</dbReference>
<feature type="active site" description="Charge relay system" evidence="5 6">
    <location>
        <position position="212"/>
    </location>
</feature>
<feature type="chain" id="PRO_5016270443" evidence="8">
    <location>
        <begin position="32"/>
        <end position="1057"/>
    </location>
</feature>
<dbReference type="AlphaFoldDB" id="A0A316I9A4"/>
<sequence length="1057" mass="111584">MRVRQRDACRGAVAVALTAGLIATATPVAVAEEPSTGSGERDHSVTLVTGDRLRVDGDRVVGYVPGPGRSNVPLHKYEENGHQFAIPDDAEPLVLSGKLDRRLFDVTSLVDFGYDDSKRDTVPVIVRSAAGVRSGGVPAMSVRQGIEALGAVSGDVPKSGSAWDALRQGVVEKVWLDGRRQVSVDRSTRQIGADKAWEAGFTGKGVKVAVLDTGVDEKHPDLVGKQVAERNFSGAPDVTDVDGHGTHVASTIASKGEKYRGVAPDAQILDGKVLDDSGGGAESWILAGMQWAVDQGAHVINMSLGGMDTPQVDPIEEALDRLSRASGALFVVAAGNSGPGAGTIGSPGSAEQALTVGAVNRDDTIASFSSRGPSADGGVKPDVTAPGVGIVAAKAGTSDHVAMSGTSMATPHVAGVAALLKQQHPDWPGQRIKAQMAASAKANPDLGLFDQGNGRVDVPKSLTQQVIVEPSNLNLGLRQWPHDDDQKVVRQLTYRNSGAAPVTFDLNVDVNGPGGKAPEGMFTLSGNKVTVPAGGAVEVTLTADTAVHAPDGTYSGSVGTSTGTRTLVAINREVESYDAPFTVLDAGGQPTTGYKTTFINTGTGRRYDAIGQLGMRQLRLPKGDYLVRTLIDMGDERFAYVVRPSFQPADGTALTFDARTAKPVVLRTPDPNAKSGTGSISFVRNLPGGRYYDGWFFPSLAGHLWTAQLGPGSPDFSTTIAEQFAGTPRDANTPVTYRLMWTERGRVPTGYERTAEPAELAEMTVGFRDEGPGNLYIVGAEPIADNGAGGEVLNTRVPAGGRAVELVTASGVQWSWNYERTHEQRGFQYLSGTPFRTVQAGQKYELTLGTPVLGPSVPRVVYRTFARLEDDMTIGAPLFTDSNGGRSYSATTAARITLSRDGTKIGETTGRSRSLFTVPPGEGAYRAAMEQTRDAELSSKVSAVWTFKSRRTTKLTALAQTVVRFLPELDGNGTAHGRTLLVPLKIEQQAGTPKLRQLAVEVSFDDGRTWRQAPVVGGKALVRHEKGAQFATLRARTTDAAGNTGDVTITRAYRIAG</sequence>
<evidence type="ECO:0000313" key="10">
    <source>
        <dbReference type="EMBL" id="PWK89609.1"/>
    </source>
</evidence>
<dbReference type="PROSITE" id="PS00137">
    <property type="entry name" value="SUBTILASE_HIS"/>
    <property type="match status" value="1"/>
</dbReference>
<evidence type="ECO:0000256" key="6">
    <source>
        <dbReference type="PROSITE-ProRule" id="PRU01240"/>
    </source>
</evidence>
<dbReference type="Pfam" id="PF00082">
    <property type="entry name" value="Peptidase_S8"/>
    <property type="match status" value="1"/>
</dbReference>
<dbReference type="PRINTS" id="PR00723">
    <property type="entry name" value="SUBTILISIN"/>
</dbReference>
<organism evidence="10 11">
    <name type="scientific">Lentzea atacamensis</name>
    <dbReference type="NCBI Taxonomy" id="531938"/>
    <lineage>
        <taxon>Bacteria</taxon>
        <taxon>Bacillati</taxon>
        <taxon>Actinomycetota</taxon>
        <taxon>Actinomycetes</taxon>
        <taxon>Pseudonocardiales</taxon>
        <taxon>Pseudonocardiaceae</taxon>
        <taxon>Lentzea</taxon>
    </lineage>
</organism>
<dbReference type="InterPro" id="IPR023827">
    <property type="entry name" value="Peptidase_S8_Asp-AS"/>
</dbReference>